<dbReference type="EMBL" id="JAPWIE010000009">
    <property type="protein sequence ID" value="MCZ4553427.1"/>
    <property type="molecule type" value="Genomic_DNA"/>
</dbReference>
<keyword evidence="9" id="KW-1185">Reference proteome</keyword>
<evidence type="ECO:0000256" key="1">
    <source>
        <dbReference type="ARBA" id="ARBA00022649"/>
    </source>
</evidence>
<keyword evidence="5 6" id="KW-0460">Magnesium</keyword>
<reference evidence="8" key="1">
    <citation type="submission" date="2022-12" db="EMBL/GenBank/DDBJ databases">
        <authorList>
            <person name="Krivoruchko A.V."/>
            <person name="Elkin A."/>
        </authorList>
    </citation>
    <scope>NUCLEOTIDE SEQUENCE</scope>
    <source>
        <strain evidence="8">IEGM 1388</strain>
    </source>
</reference>
<evidence type="ECO:0000256" key="5">
    <source>
        <dbReference type="ARBA" id="ARBA00022842"/>
    </source>
</evidence>
<dbReference type="HAMAP" id="MF_00265">
    <property type="entry name" value="VapC_Nob1"/>
    <property type="match status" value="1"/>
</dbReference>
<dbReference type="NCBIfam" id="TIGR00028">
    <property type="entry name" value="Mtu_PIN_fam"/>
    <property type="match status" value="1"/>
</dbReference>
<organism evidence="8 9">
    <name type="scientific">Gordonia rubripertincta</name>
    <name type="common">Rhodococcus corallinus</name>
    <dbReference type="NCBI Taxonomy" id="36822"/>
    <lineage>
        <taxon>Bacteria</taxon>
        <taxon>Bacillati</taxon>
        <taxon>Actinomycetota</taxon>
        <taxon>Actinomycetes</taxon>
        <taxon>Mycobacteriales</taxon>
        <taxon>Gordoniaceae</taxon>
        <taxon>Gordonia</taxon>
    </lineage>
</organism>
<dbReference type="Pfam" id="PF01850">
    <property type="entry name" value="PIN"/>
    <property type="match status" value="1"/>
</dbReference>
<accession>A0ABT4N2H0</accession>
<gene>
    <name evidence="6" type="primary">vapC</name>
    <name evidence="8" type="ORF">O4213_25805</name>
</gene>
<comment type="function">
    <text evidence="6">Toxic component of a toxin-antitoxin (TA) system. An RNase.</text>
</comment>
<evidence type="ECO:0000313" key="8">
    <source>
        <dbReference type="EMBL" id="MCZ4553427.1"/>
    </source>
</evidence>
<comment type="cofactor">
    <cofactor evidence="6">
        <name>Mg(2+)</name>
        <dbReference type="ChEBI" id="CHEBI:18420"/>
    </cofactor>
</comment>
<evidence type="ECO:0000313" key="9">
    <source>
        <dbReference type="Proteomes" id="UP001067235"/>
    </source>
</evidence>
<dbReference type="SUPFAM" id="SSF88723">
    <property type="entry name" value="PIN domain-like"/>
    <property type="match status" value="1"/>
</dbReference>
<evidence type="ECO:0000259" key="7">
    <source>
        <dbReference type="Pfam" id="PF01850"/>
    </source>
</evidence>
<evidence type="ECO:0000256" key="2">
    <source>
        <dbReference type="ARBA" id="ARBA00022722"/>
    </source>
</evidence>
<keyword evidence="6" id="KW-0800">Toxin</keyword>
<keyword evidence="4 6" id="KW-0378">Hydrolase</keyword>
<sequence>MTKRDAVPARYLLDVNILVALTRADHVHHHRAHEWFSDIASWATAAVTESSYLRLMLNPRVAGTTYRTIDILATLRGLRPLPGHQFISDGTTLADAAIDVTTLIGTKQVTDFHLVNLAATSGVILATFDGRLKNSLAPADRHYVHVIA</sequence>
<evidence type="ECO:0000256" key="4">
    <source>
        <dbReference type="ARBA" id="ARBA00022801"/>
    </source>
</evidence>
<protein>
    <recommendedName>
        <fullName evidence="6">Ribonuclease VapC</fullName>
        <shortName evidence="6">RNase VapC</shortName>
        <ecNumber evidence="6">3.1.-.-</ecNumber>
    </recommendedName>
    <alternativeName>
        <fullName evidence="6">Toxin VapC</fullName>
    </alternativeName>
</protein>
<evidence type="ECO:0000256" key="6">
    <source>
        <dbReference type="HAMAP-Rule" id="MF_00265"/>
    </source>
</evidence>
<feature type="binding site" evidence="6">
    <location>
        <position position="111"/>
    </location>
    <ligand>
        <name>Mg(2+)</name>
        <dbReference type="ChEBI" id="CHEBI:18420"/>
    </ligand>
</feature>
<feature type="domain" description="PIN" evidence="7">
    <location>
        <begin position="11"/>
        <end position="133"/>
    </location>
</feature>
<dbReference type="InterPro" id="IPR022907">
    <property type="entry name" value="VapC_family"/>
</dbReference>
<comment type="similarity">
    <text evidence="6">Belongs to the PINc/VapC protein family.</text>
</comment>
<dbReference type="InterPro" id="IPR002716">
    <property type="entry name" value="PIN_dom"/>
</dbReference>
<evidence type="ECO:0000256" key="3">
    <source>
        <dbReference type="ARBA" id="ARBA00022723"/>
    </source>
</evidence>
<dbReference type="RefSeq" id="WP_301574083.1">
    <property type="nucleotide sequence ID" value="NZ_JAPWIE010000009.1"/>
</dbReference>
<name>A0ABT4N2H0_GORRU</name>
<keyword evidence="1 6" id="KW-1277">Toxin-antitoxin system</keyword>
<feature type="binding site" evidence="6">
    <location>
        <position position="14"/>
    </location>
    <ligand>
        <name>Mg(2+)</name>
        <dbReference type="ChEBI" id="CHEBI:18420"/>
    </ligand>
</feature>
<dbReference type="EC" id="3.1.-.-" evidence="6"/>
<keyword evidence="2 6" id="KW-0540">Nuclease</keyword>
<comment type="caution">
    <text evidence="8">The sequence shown here is derived from an EMBL/GenBank/DDBJ whole genome shotgun (WGS) entry which is preliminary data.</text>
</comment>
<proteinExistence type="inferred from homology"/>
<dbReference type="InterPro" id="IPR006226">
    <property type="entry name" value="Mtu_PIN"/>
</dbReference>
<dbReference type="Proteomes" id="UP001067235">
    <property type="component" value="Unassembled WGS sequence"/>
</dbReference>
<keyword evidence="3 6" id="KW-0479">Metal-binding</keyword>
<dbReference type="InterPro" id="IPR029060">
    <property type="entry name" value="PIN-like_dom_sf"/>
</dbReference>